<evidence type="ECO:0000256" key="5">
    <source>
        <dbReference type="ARBA" id="ARBA00022694"/>
    </source>
</evidence>
<dbReference type="PANTHER" id="PTHR33540">
    <property type="entry name" value="TRNA THREONYLCARBAMOYLADENOSINE BIOSYNTHESIS PROTEIN TSAE"/>
    <property type="match status" value="1"/>
</dbReference>
<accession>A0A1J0VDF3</accession>
<dbReference type="InterPro" id="IPR027417">
    <property type="entry name" value="P-loop_NTPase"/>
</dbReference>
<dbReference type="Proteomes" id="UP000181985">
    <property type="component" value="Chromosome"/>
</dbReference>
<keyword evidence="9" id="KW-0460">Magnesium</keyword>
<protein>
    <recommendedName>
        <fullName evidence="3">tRNA threonylcarbamoyladenosine biosynthesis protein TsaE</fullName>
    </recommendedName>
    <alternativeName>
        <fullName evidence="10">t(6)A37 threonylcarbamoyladenosine biosynthesis protein TsaE</fullName>
    </alternativeName>
</protein>
<evidence type="ECO:0000256" key="10">
    <source>
        <dbReference type="ARBA" id="ARBA00032441"/>
    </source>
</evidence>
<evidence type="ECO:0000256" key="9">
    <source>
        <dbReference type="ARBA" id="ARBA00022842"/>
    </source>
</evidence>
<dbReference type="PANTHER" id="PTHR33540:SF2">
    <property type="entry name" value="TRNA THREONYLCARBAMOYLADENOSINE BIOSYNTHESIS PROTEIN TSAE"/>
    <property type="match status" value="1"/>
</dbReference>
<keyword evidence="4" id="KW-0963">Cytoplasm</keyword>
<gene>
    <name evidence="11" type="ORF">BOX17_03190</name>
</gene>
<evidence type="ECO:0000256" key="3">
    <source>
        <dbReference type="ARBA" id="ARBA00019010"/>
    </source>
</evidence>
<dbReference type="GO" id="GO:0046872">
    <property type="term" value="F:metal ion binding"/>
    <property type="evidence" value="ECO:0007669"/>
    <property type="project" value="UniProtKB-KW"/>
</dbReference>
<dbReference type="GO" id="GO:0002949">
    <property type="term" value="P:tRNA threonylcarbamoyladenosine modification"/>
    <property type="evidence" value="ECO:0007669"/>
    <property type="project" value="InterPro"/>
</dbReference>
<keyword evidence="7" id="KW-0547">Nucleotide-binding</keyword>
<evidence type="ECO:0000256" key="8">
    <source>
        <dbReference type="ARBA" id="ARBA00022840"/>
    </source>
</evidence>
<dbReference type="InterPro" id="IPR003442">
    <property type="entry name" value="T6A_TsaE"/>
</dbReference>
<name>A0A1J0VDF3_9GAMM</name>
<dbReference type="AlphaFoldDB" id="A0A1J0VDF3"/>
<comment type="subcellular location">
    <subcellularLocation>
        <location evidence="1">Cytoplasm</location>
    </subcellularLocation>
</comment>
<evidence type="ECO:0000313" key="11">
    <source>
        <dbReference type="EMBL" id="APE30046.1"/>
    </source>
</evidence>
<dbReference type="EMBL" id="CP018139">
    <property type="protein sequence ID" value="APE30046.1"/>
    <property type="molecule type" value="Genomic_DNA"/>
</dbReference>
<organism evidence="11 12">
    <name type="scientific">Halomonas aestuarii</name>
    <dbReference type="NCBI Taxonomy" id="1897729"/>
    <lineage>
        <taxon>Bacteria</taxon>
        <taxon>Pseudomonadati</taxon>
        <taxon>Pseudomonadota</taxon>
        <taxon>Gammaproteobacteria</taxon>
        <taxon>Oceanospirillales</taxon>
        <taxon>Halomonadaceae</taxon>
        <taxon>Halomonas</taxon>
    </lineage>
</organism>
<proteinExistence type="inferred from homology"/>
<keyword evidence="12" id="KW-1185">Reference proteome</keyword>
<dbReference type="GO" id="GO:0016740">
    <property type="term" value="F:transferase activity"/>
    <property type="evidence" value="ECO:0007669"/>
    <property type="project" value="UniProtKB-KW"/>
</dbReference>
<dbReference type="Gene3D" id="3.40.50.300">
    <property type="entry name" value="P-loop containing nucleotide triphosphate hydrolases"/>
    <property type="match status" value="1"/>
</dbReference>
<evidence type="ECO:0000256" key="4">
    <source>
        <dbReference type="ARBA" id="ARBA00022490"/>
    </source>
</evidence>
<keyword evidence="5" id="KW-0819">tRNA processing</keyword>
<evidence type="ECO:0000256" key="7">
    <source>
        <dbReference type="ARBA" id="ARBA00022741"/>
    </source>
</evidence>
<evidence type="ECO:0000313" key="12">
    <source>
        <dbReference type="Proteomes" id="UP000181985"/>
    </source>
</evidence>
<dbReference type="OrthoDB" id="9800307at2"/>
<dbReference type="GO" id="GO:0005524">
    <property type="term" value="F:ATP binding"/>
    <property type="evidence" value="ECO:0007669"/>
    <property type="project" value="UniProtKB-KW"/>
</dbReference>
<keyword evidence="11" id="KW-0808">Transferase</keyword>
<evidence type="ECO:0000256" key="2">
    <source>
        <dbReference type="ARBA" id="ARBA00007599"/>
    </source>
</evidence>
<dbReference type="Pfam" id="PF02367">
    <property type="entry name" value="TsaE"/>
    <property type="match status" value="1"/>
</dbReference>
<dbReference type="RefSeq" id="WP_071942033.1">
    <property type="nucleotide sequence ID" value="NZ_CP018139.1"/>
</dbReference>
<dbReference type="NCBIfam" id="TIGR00150">
    <property type="entry name" value="T6A_YjeE"/>
    <property type="match status" value="1"/>
</dbReference>
<keyword evidence="8" id="KW-0067">ATP-binding</keyword>
<comment type="similarity">
    <text evidence="2">Belongs to the TsaE family.</text>
</comment>
<sequence length="167" mass="18285">MQLRLDDEDRQVAFGECLGRALEGHGRVHLTGELGAGKTTLTRGILRACGHRGAVKSPTYTLVEPYELEGVLVHHFDLYRLGDPEELEFIGGRDLLAEEALCVIEWPERGEGWLPPPDLEVVLRLADRGRDATLQAHSAHGRAALERLAAMPELAGCLVDTEGETAQ</sequence>
<reference evidence="12" key="1">
    <citation type="submission" date="2016-11" db="EMBL/GenBank/DDBJ databases">
        <title>Halolamina sediminis sp. nov., an extremely halophilic archaeon isolated from solar salt.</title>
        <authorList>
            <person name="Koh H.-W."/>
            <person name="Rani S."/>
            <person name="Park S.-J."/>
        </authorList>
    </citation>
    <scope>NUCLEOTIDE SEQUENCE [LARGE SCALE GENOMIC DNA]</scope>
    <source>
        <strain evidence="12">Hb3</strain>
    </source>
</reference>
<keyword evidence="6" id="KW-0479">Metal-binding</keyword>
<dbReference type="GO" id="GO:0005737">
    <property type="term" value="C:cytoplasm"/>
    <property type="evidence" value="ECO:0007669"/>
    <property type="project" value="UniProtKB-SubCell"/>
</dbReference>
<evidence type="ECO:0000256" key="1">
    <source>
        <dbReference type="ARBA" id="ARBA00004496"/>
    </source>
</evidence>
<evidence type="ECO:0000256" key="6">
    <source>
        <dbReference type="ARBA" id="ARBA00022723"/>
    </source>
</evidence>
<dbReference type="KEGG" id="hsi:BOX17_03190"/>
<dbReference type="SUPFAM" id="SSF52540">
    <property type="entry name" value="P-loop containing nucleoside triphosphate hydrolases"/>
    <property type="match status" value="1"/>
</dbReference>